<reference evidence="4" key="1">
    <citation type="journal article" date="2023" name="Commun. Biol.">
        <title>Genome analysis of Parmales, the sister group of diatoms, reveals the evolutionary specialization of diatoms from phago-mixotrophs to photoautotrophs.</title>
        <authorList>
            <person name="Ban H."/>
            <person name="Sato S."/>
            <person name="Yoshikawa S."/>
            <person name="Yamada K."/>
            <person name="Nakamura Y."/>
            <person name="Ichinomiya M."/>
            <person name="Sato N."/>
            <person name="Blanc-Mathieu R."/>
            <person name="Endo H."/>
            <person name="Kuwata A."/>
            <person name="Ogata H."/>
        </authorList>
    </citation>
    <scope>NUCLEOTIDE SEQUENCE [LARGE SCALE GENOMIC DNA]</scope>
    <source>
        <strain evidence="4">NIES 3700</strain>
    </source>
</reference>
<dbReference type="OrthoDB" id="38437at2759"/>
<dbReference type="AlphaFoldDB" id="A0A9W7FQL6"/>
<feature type="signal peptide" evidence="2">
    <location>
        <begin position="1"/>
        <end position="20"/>
    </location>
</feature>
<accession>A0A9W7FQL6</accession>
<gene>
    <name evidence="3" type="ORF">TrLO_g9274</name>
</gene>
<keyword evidence="2" id="KW-0732">Signal</keyword>
<evidence type="ECO:0000313" key="3">
    <source>
        <dbReference type="EMBL" id="GMI16453.1"/>
    </source>
</evidence>
<feature type="chain" id="PRO_5040861583" evidence="2">
    <location>
        <begin position="21"/>
        <end position="536"/>
    </location>
</feature>
<dbReference type="EMBL" id="BRXW01000252">
    <property type="protein sequence ID" value="GMI16453.1"/>
    <property type="molecule type" value="Genomic_DNA"/>
</dbReference>
<evidence type="ECO:0000313" key="4">
    <source>
        <dbReference type="Proteomes" id="UP001165122"/>
    </source>
</evidence>
<sequence>MKIHPLALSLLALVANQASGFTLSLAGLRPSTQLHGVSKRAVKKANKELQQLSAPLDRPGDKPSKDENEGTSKVLVDEDTGLRMISEGRAVMDITTSQPVILSKLGPEYRLAEFSPSVPDEIRSKMRVEGSSVDSIILKFESTLPPNGSTSKEICNPTSLDFVLSNRDLLSPKFKKILTRLKLKAQSLGDVEKAKRLRWIRNCYLVLENKVSSPFRQIILDREVEIGPNFSNLDLKGYVGRHPYERNASWIVLQAMRIVWEKKTRDSNYYETTKRNGKNTMQFLSTGDPNRFNVDSDRKFYNYEDTTRMCAWAQKMSTVFSEEMGEGLLPEFRFVDVAMGIESGTEVRGYAFEFCEKEGIDINDLKEGVTRLAIQLDNMQPDPYGKFARLVMDLRDALYAGSRDPLEIYDEYLYKKDGKGWFETYSFEKEDMSMLRFLENEVDVKEGGLGPMDEVLRQFGFGGIVDAVSKKGDARQKDLGWLDSLGEDDERTLERGRGGYIENEEAESKAGIEEFGGDDEDGIIIPDQHAAEDIDV</sequence>
<protein>
    <submittedName>
        <fullName evidence="3">Uncharacterized protein</fullName>
    </submittedName>
</protein>
<dbReference type="Proteomes" id="UP001165122">
    <property type="component" value="Unassembled WGS sequence"/>
</dbReference>
<evidence type="ECO:0000256" key="1">
    <source>
        <dbReference type="SAM" id="MobiDB-lite"/>
    </source>
</evidence>
<feature type="compositionally biased region" description="Basic and acidic residues" evidence="1">
    <location>
        <begin position="58"/>
        <end position="70"/>
    </location>
</feature>
<name>A0A9W7FQL6_9STRA</name>
<comment type="caution">
    <text evidence="3">The sequence shown here is derived from an EMBL/GenBank/DDBJ whole genome shotgun (WGS) entry which is preliminary data.</text>
</comment>
<organism evidence="3 4">
    <name type="scientific">Triparma laevis f. longispina</name>
    <dbReference type="NCBI Taxonomy" id="1714387"/>
    <lineage>
        <taxon>Eukaryota</taxon>
        <taxon>Sar</taxon>
        <taxon>Stramenopiles</taxon>
        <taxon>Ochrophyta</taxon>
        <taxon>Bolidophyceae</taxon>
        <taxon>Parmales</taxon>
        <taxon>Triparmaceae</taxon>
        <taxon>Triparma</taxon>
    </lineage>
</organism>
<feature type="region of interest" description="Disordered" evidence="1">
    <location>
        <begin position="50"/>
        <end position="77"/>
    </location>
</feature>
<proteinExistence type="predicted"/>
<feature type="region of interest" description="Disordered" evidence="1">
    <location>
        <begin position="514"/>
        <end position="536"/>
    </location>
</feature>
<keyword evidence="4" id="KW-1185">Reference proteome</keyword>
<evidence type="ECO:0000256" key="2">
    <source>
        <dbReference type="SAM" id="SignalP"/>
    </source>
</evidence>